<gene>
    <name evidence="8" type="ORF">A3H38_01405</name>
</gene>
<organism evidence="8 9">
    <name type="scientific">candidate division WOR-1 bacterium RIFCSPLOWO2_02_FULL_46_20</name>
    <dbReference type="NCBI Taxonomy" id="1802567"/>
    <lineage>
        <taxon>Bacteria</taxon>
        <taxon>Bacillati</taxon>
        <taxon>Saganbacteria</taxon>
    </lineage>
</organism>
<evidence type="ECO:0000256" key="5">
    <source>
        <dbReference type="ARBA" id="ARBA00022989"/>
    </source>
</evidence>
<sequence>MHYKNFAENTGGKVFDIIESLGKVSLFGWETVKNVLRGKINLKLTFEQMVKIGFESLPLAMVTSTFIGMVFALQIAGEFVRFGAGKYVGGVMGIGMARELGPAITGIVVAARVAAAIAAELGTMRVTEQIDALRSLGVSPIRYLVVPRFIAASIMLPLLTILAVVLGFGGGLFIASFLGDINPIEYLATAQHLTKLWDLFGGLIKTVIFGMIIAVIACHKGLAARGGAKGVGEATTSSVVTTLITLFIVNTFLSILFFR</sequence>
<keyword evidence="5 7" id="KW-1133">Transmembrane helix</keyword>
<proteinExistence type="inferred from homology"/>
<feature type="transmembrane region" description="Helical" evidence="7">
    <location>
        <begin position="239"/>
        <end position="258"/>
    </location>
</feature>
<keyword evidence="4 7" id="KW-0812">Transmembrane</keyword>
<dbReference type="InterPro" id="IPR030802">
    <property type="entry name" value="Permease_MalE"/>
</dbReference>
<dbReference type="AlphaFoldDB" id="A0A1F4RF33"/>
<dbReference type="InterPro" id="IPR003453">
    <property type="entry name" value="ABC_MlaE_roteobac"/>
</dbReference>
<dbReference type="Proteomes" id="UP000176938">
    <property type="component" value="Unassembled WGS sequence"/>
</dbReference>
<reference evidence="8 9" key="1">
    <citation type="journal article" date="2016" name="Nat. Commun.">
        <title>Thousands of microbial genomes shed light on interconnected biogeochemical processes in an aquifer system.</title>
        <authorList>
            <person name="Anantharaman K."/>
            <person name="Brown C.T."/>
            <person name="Hug L.A."/>
            <person name="Sharon I."/>
            <person name="Castelle C.J."/>
            <person name="Probst A.J."/>
            <person name="Thomas B.C."/>
            <person name="Singh A."/>
            <person name="Wilkins M.J."/>
            <person name="Karaoz U."/>
            <person name="Brodie E.L."/>
            <person name="Williams K.H."/>
            <person name="Hubbard S.S."/>
            <person name="Banfield J.F."/>
        </authorList>
    </citation>
    <scope>NUCLEOTIDE SEQUENCE [LARGE SCALE GENOMIC DNA]</scope>
</reference>
<evidence type="ECO:0000256" key="7">
    <source>
        <dbReference type="RuleBase" id="RU362044"/>
    </source>
</evidence>
<comment type="similarity">
    <text evidence="2 7">Belongs to the MlaE permease family.</text>
</comment>
<keyword evidence="6 7" id="KW-0472">Membrane</keyword>
<evidence type="ECO:0000256" key="3">
    <source>
        <dbReference type="ARBA" id="ARBA00022448"/>
    </source>
</evidence>
<evidence type="ECO:0000256" key="2">
    <source>
        <dbReference type="ARBA" id="ARBA00007556"/>
    </source>
</evidence>
<comment type="subcellular location">
    <subcellularLocation>
        <location evidence="1">Membrane</location>
        <topology evidence="1">Multi-pass membrane protein</topology>
    </subcellularLocation>
</comment>
<feature type="transmembrane region" description="Helical" evidence="7">
    <location>
        <begin position="199"/>
        <end position="218"/>
    </location>
</feature>
<evidence type="ECO:0000313" key="8">
    <source>
        <dbReference type="EMBL" id="OGC06113.1"/>
    </source>
</evidence>
<dbReference type="PANTHER" id="PTHR30188:SF4">
    <property type="entry name" value="PROTEIN TRIGALACTOSYLDIACYLGLYCEROL 1, CHLOROPLASTIC"/>
    <property type="match status" value="1"/>
</dbReference>
<feature type="transmembrane region" description="Helical" evidence="7">
    <location>
        <begin position="100"/>
        <end position="119"/>
    </location>
</feature>
<evidence type="ECO:0008006" key="10">
    <source>
        <dbReference type="Google" id="ProtNLM"/>
    </source>
</evidence>
<accession>A0A1F4RF33</accession>
<name>A0A1F4RF33_UNCSA</name>
<dbReference type="NCBIfam" id="TIGR00056">
    <property type="entry name" value="MlaE family lipid ABC transporter permease subunit"/>
    <property type="match status" value="1"/>
</dbReference>
<evidence type="ECO:0000313" key="9">
    <source>
        <dbReference type="Proteomes" id="UP000176938"/>
    </source>
</evidence>
<keyword evidence="3" id="KW-0813">Transport</keyword>
<dbReference type="PANTHER" id="PTHR30188">
    <property type="entry name" value="ABC TRANSPORTER PERMEASE PROTEIN-RELATED"/>
    <property type="match status" value="1"/>
</dbReference>
<dbReference type="GO" id="GO:0005548">
    <property type="term" value="F:phospholipid transporter activity"/>
    <property type="evidence" value="ECO:0007669"/>
    <property type="project" value="TreeGrafter"/>
</dbReference>
<feature type="transmembrane region" description="Helical" evidence="7">
    <location>
        <begin position="59"/>
        <end position="80"/>
    </location>
</feature>
<dbReference type="EMBL" id="METP01000028">
    <property type="protein sequence ID" value="OGC06113.1"/>
    <property type="molecule type" value="Genomic_DNA"/>
</dbReference>
<evidence type="ECO:0000256" key="4">
    <source>
        <dbReference type="ARBA" id="ARBA00022692"/>
    </source>
</evidence>
<protein>
    <recommendedName>
        <fullName evidence="10">ABC transporter permease</fullName>
    </recommendedName>
</protein>
<evidence type="ECO:0000256" key="1">
    <source>
        <dbReference type="ARBA" id="ARBA00004141"/>
    </source>
</evidence>
<dbReference type="GO" id="GO:0043190">
    <property type="term" value="C:ATP-binding cassette (ABC) transporter complex"/>
    <property type="evidence" value="ECO:0007669"/>
    <property type="project" value="InterPro"/>
</dbReference>
<comment type="caution">
    <text evidence="8">The sequence shown here is derived from an EMBL/GenBank/DDBJ whole genome shotgun (WGS) entry which is preliminary data.</text>
</comment>
<evidence type="ECO:0000256" key="6">
    <source>
        <dbReference type="ARBA" id="ARBA00023136"/>
    </source>
</evidence>
<feature type="transmembrane region" description="Helical" evidence="7">
    <location>
        <begin position="149"/>
        <end position="179"/>
    </location>
</feature>
<dbReference type="Pfam" id="PF02405">
    <property type="entry name" value="MlaE"/>
    <property type="match status" value="1"/>
</dbReference>